<dbReference type="InterPro" id="IPR036282">
    <property type="entry name" value="Glutathione-S-Trfase_C_sf"/>
</dbReference>
<feature type="domain" description="GST N-terminal" evidence="1">
    <location>
        <begin position="14"/>
        <end position="99"/>
    </location>
</feature>
<dbReference type="Pfam" id="PF13409">
    <property type="entry name" value="GST_N_2"/>
    <property type="match status" value="1"/>
</dbReference>
<proteinExistence type="predicted"/>
<dbReference type="Proteomes" id="UP000682843">
    <property type="component" value="Chromosome"/>
</dbReference>
<evidence type="ECO:0000313" key="4">
    <source>
        <dbReference type="Proteomes" id="UP000682843"/>
    </source>
</evidence>
<dbReference type="SUPFAM" id="SSF47616">
    <property type="entry name" value="GST C-terminal domain-like"/>
    <property type="match status" value="1"/>
</dbReference>
<dbReference type="SFLD" id="SFLDS00019">
    <property type="entry name" value="Glutathione_Transferase_(cytos"/>
    <property type="match status" value="1"/>
</dbReference>
<dbReference type="PROSITE" id="PS50405">
    <property type="entry name" value="GST_CTER"/>
    <property type="match status" value="1"/>
</dbReference>
<evidence type="ECO:0000259" key="1">
    <source>
        <dbReference type="PROSITE" id="PS50404"/>
    </source>
</evidence>
<reference evidence="3 4" key="1">
    <citation type="submission" date="2019-02" db="EMBL/GenBank/DDBJ databases">
        <title>Emended description of the genus Rhodopseudomonas and description of Rhodopseudomonas albus sp. nov., a non-phototrophic, heavy-metal-tolerant bacterium isolated from garden soil.</title>
        <authorList>
            <person name="Bao Z."/>
            <person name="Cao W.W."/>
            <person name="Sato Y."/>
            <person name="Nishizawa T."/>
            <person name="Zhao J."/>
            <person name="Guo Y."/>
            <person name="Ohta H."/>
        </authorList>
    </citation>
    <scope>NUCLEOTIDE SEQUENCE [LARGE SCALE GENOMIC DNA]</scope>
    <source>
        <strain evidence="3 4">SK50-23</strain>
    </source>
</reference>
<accession>A0ABX8A879</accession>
<evidence type="ECO:0008006" key="5">
    <source>
        <dbReference type="Google" id="ProtNLM"/>
    </source>
</evidence>
<sequence length="245" mass="28498">MDIREAPELRPRGSADLDFFTWPTPNGRKISIFLEEASIPYNLVSINTLDGEQFAADYLALNPNNKIPTIVDHRHTSPLVVFESGAILWHLAKRENRFLPDCDRRRSECMQWLMWQMSAFGPMLGQAHHFNHYAPEHMPYASDRYSKEANRLYSVLDRRLRDREFVVDEFSIVDMAIWPWITPRKLQNVDLADYPNVSAWNERMKVRPGVRRGYALLSDRESRQKPSGAAWDGLFGDRQFGNTVT</sequence>
<dbReference type="Pfam" id="PF00043">
    <property type="entry name" value="GST_C"/>
    <property type="match status" value="1"/>
</dbReference>
<dbReference type="Gene3D" id="3.40.30.10">
    <property type="entry name" value="Glutaredoxin"/>
    <property type="match status" value="1"/>
</dbReference>
<dbReference type="InterPro" id="IPR040079">
    <property type="entry name" value="Glutathione_S-Trfase"/>
</dbReference>
<dbReference type="InterPro" id="IPR036249">
    <property type="entry name" value="Thioredoxin-like_sf"/>
</dbReference>
<dbReference type="EMBL" id="CP036498">
    <property type="protein sequence ID" value="QUS38643.1"/>
    <property type="molecule type" value="Genomic_DNA"/>
</dbReference>
<dbReference type="InterPro" id="IPR004045">
    <property type="entry name" value="Glutathione_S-Trfase_N"/>
</dbReference>
<evidence type="ECO:0000259" key="2">
    <source>
        <dbReference type="PROSITE" id="PS50405"/>
    </source>
</evidence>
<protein>
    <recommendedName>
        <fullName evidence="5">GST-like protein</fullName>
    </recommendedName>
</protein>
<dbReference type="SFLD" id="SFLDG00358">
    <property type="entry name" value="Main_(cytGST)"/>
    <property type="match status" value="1"/>
</dbReference>
<feature type="domain" description="GST C-terminal" evidence="2">
    <location>
        <begin position="102"/>
        <end position="227"/>
    </location>
</feature>
<dbReference type="PANTHER" id="PTHR44051:SF19">
    <property type="entry name" value="DISULFIDE-BOND OXIDOREDUCTASE YFCG"/>
    <property type="match status" value="1"/>
</dbReference>
<gene>
    <name evidence="3" type="ORF">RPMA_07185</name>
</gene>
<name>A0ABX8A879_9BRAD</name>
<organism evidence="3 4">
    <name type="scientific">Tardiphaga alba</name>
    <dbReference type="NCBI Taxonomy" id="340268"/>
    <lineage>
        <taxon>Bacteria</taxon>
        <taxon>Pseudomonadati</taxon>
        <taxon>Pseudomonadota</taxon>
        <taxon>Alphaproteobacteria</taxon>
        <taxon>Hyphomicrobiales</taxon>
        <taxon>Nitrobacteraceae</taxon>
        <taxon>Tardiphaga</taxon>
    </lineage>
</organism>
<dbReference type="Gene3D" id="1.20.1050.10">
    <property type="match status" value="1"/>
</dbReference>
<dbReference type="RefSeq" id="WP_211912178.1">
    <property type="nucleotide sequence ID" value="NZ_CP036498.1"/>
</dbReference>
<dbReference type="CDD" id="cd03048">
    <property type="entry name" value="GST_N_Ure2p_like"/>
    <property type="match status" value="1"/>
</dbReference>
<dbReference type="SFLD" id="SFLDG01151">
    <property type="entry name" value="Main.2:_Nu-like"/>
    <property type="match status" value="1"/>
</dbReference>
<dbReference type="InterPro" id="IPR004046">
    <property type="entry name" value="GST_C"/>
</dbReference>
<dbReference type="InterPro" id="IPR010987">
    <property type="entry name" value="Glutathione-S-Trfase_C-like"/>
</dbReference>
<dbReference type="PROSITE" id="PS50404">
    <property type="entry name" value="GST_NTER"/>
    <property type="match status" value="1"/>
</dbReference>
<dbReference type="SUPFAM" id="SSF52833">
    <property type="entry name" value="Thioredoxin-like"/>
    <property type="match status" value="1"/>
</dbReference>
<keyword evidence="4" id="KW-1185">Reference proteome</keyword>
<evidence type="ECO:0000313" key="3">
    <source>
        <dbReference type="EMBL" id="QUS38643.1"/>
    </source>
</evidence>
<dbReference type="PANTHER" id="PTHR44051">
    <property type="entry name" value="GLUTATHIONE S-TRANSFERASE-RELATED"/>
    <property type="match status" value="1"/>
</dbReference>